<keyword evidence="1 9" id="KW-0547">Nucleotide-binding</keyword>
<dbReference type="GO" id="GO:0003677">
    <property type="term" value="F:DNA binding"/>
    <property type="evidence" value="ECO:0007669"/>
    <property type="project" value="InterPro"/>
</dbReference>
<dbReference type="SUPFAM" id="SSF143011">
    <property type="entry name" value="RelE-like"/>
    <property type="match status" value="1"/>
</dbReference>
<dbReference type="Gene3D" id="3.30.2310.20">
    <property type="entry name" value="RelE-like"/>
    <property type="match status" value="1"/>
</dbReference>
<sequence>MEFRIADTFTDSLARLPAPDQKAVKTSAFDLQTNPQNPGLQLHRIENSKDRNFWSVRVNRDIRIIVHKTEASMLLAYVDHHDRAYAWAERRRIEAHPKTGAVQIVEAPERRELPLFTPRESAGAPPFAKLSDDELLSIGAPADWLADIRAASEDGFLELAPRLPAEAAEALLQYATTGLLARPAPAPADPYAHPDALRRFRVVENIEELAQALDAPWDKWAVFLHPSQRDLVERNYSGPAHVAGSAGTGKSVVAVHRAVRLARASVQARVLLATFSDPLAAALERKVRLLAGADSGLLSRILVASLPVIAAELFELAYGHRPHVATPDRLARALEKATDAAEGPVNANFLRSEWTHVVDAWQVEDCAAYLAVPRLGRKNRLGSKQRERLWPIFAAARESLETRGFTTWPGVFSTVTRHYAERTEKPFTHVVIDEAQDLGVPELRFVAAVANASENGLFFAGDLGQRIFQRPFSWGALGVDIRGRSSCLKVNYRTSHQIRRAADRLLPKEIRDVDGVAEARGGTVSVFNGAEPRVLVAPDAAAEIDAVAAFLMEALASGVDASEIGVFTRRPEELSRAQATVAAAGREPMELSERGDEAGVRISIGGVHLAKGLEFKAVAAMACDEEILPVQSRIDSVADEVELEGVYETERQPFYVAATRAGSAADQRRGAGLGIPAGFYMIITTPDPLGPTTA</sequence>
<dbReference type="SUPFAM" id="SSF52540">
    <property type="entry name" value="P-loop containing nucleoside triphosphate hydrolases"/>
    <property type="match status" value="1"/>
</dbReference>
<dbReference type="AlphaFoldDB" id="A0A2D2D3R9"/>
<dbReference type="EMBL" id="CP023737">
    <property type="protein sequence ID" value="ATQ69627.1"/>
    <property type="molecule type" value="Genomic_DNA"/>
</dbReference>
<protein>
    <recommendedName>
        <fullName evidence="7">DNA 3'-5' helicase</fullName>
        <ecNumber evidence="7">5.6.2.4</ecNumber>
    </recommendedName>
</protein>
<evidence type="ECO:0000256" key="3">
    <source>
        <dbReference type="ARBA" id="ARBA00022806"/>
    </source>
</evidence>
<feature type="binding site" evidence="9">
    <location>
        <begin position="244"/>
        <end position="251"/>
    </location>
    <ligand>
        <name>ATP</name>
        <dbReference type="ChEBI" id="CHEBI:30616"/>
    </ligand>
</feature>
<dbReference type="InterPro" id="IPR014016">
    <property type="entry name" value="UvrD-like_ATP-bd"/>
</dbReference>
<keyword evidence="2 9" id="KW-0378">Hydrolase</keyword>
<evidence type="ECO:0000256" key="1">
    <source>
        <dbReference type="ARBA" id="ARBA00022741"/>
    </source>
</evidence>
<dbReference type="InterPro" id="IPR014017">
    <property type="entry name" value="DNA_helicase_UvrD-like_C"/>
</dbReference>
<dbReference type="KEGG" id="mtw:CQW49_18360"/>
<dbReference type="Gene3D" id="3.40.50.300">
    <property type="entry name" value="P-loop containing nucleotide triphosphate hydrolases"/>
    <property type="match status" value="2"/>
</dbReference>
<evidence type="ECO:0000313" key="11">
    <source>
        <dbReference type="EMBL" id="ATQ69627.1"/>
    </source>
</evidence>
<dbReference type="InterPro" id="IPR035093">
    <property type="entry name" value="RelE/ParE_toxin_dom_sf"/>
</dbReference>
<evidence type="ECO:0000256" key="4">
    <source>
        <dbReference type="ARBA" id="ARBA00022840"/>
    </source>
</evidence>
<comment type="catalytic activity">
    <reaction evidence="8">
        <text>ATP + H2O = ADP + phosphate + H(+)</text>
        <dbReference type="Rhea" id="RHEA:13065"/>
        <dbReference type="ChEBI" id="CHEBI:15377"/>
        <dbReference type="ChEBI" id="CHEBI:15378"/>
        <dbReference type="ChEBI" id="CHEBI:30616"/>
        <dbReference type="ChEBI" id="CHEBI:43474"/>
        <dbReference type="ChEBI" id="CHEBI:456216"/>
        <dbReference type="EC" id="5.6.2.4"/>
    </reaction>
</comment>
<dbReference type="Proteomes" id="UP000230709">
    <property type="component" value="Chromosome"/>
</dbReference>
<dbReference type="STRING" id="595536.GCA_000178815_01511"/>
<evidence type="ECO:0000256" key="8">
    <source>
        <dbReference type="ARBA" id="ARBA00048988"/>
    </source>
</evidence>
<comment type="catalytic activity">
    <reaction evidence="6">
        <text>Couples ATP hydrolysis with the unwinding of duplex DNA by translocating in the 3'-5' direction.</text>
        <dbReference type="EC" id="5.6.2.4"/>
    </reaction>
</comment>
<dbReference type="GO" id="GO:0005829">
    <property type="term" value="C:cytosol"/>
    <property type="evidence" value="ECO:0007669"/>
    <property type="project" value="TreeGrafter"/>
</dbReference>
<evidence type="ECO:0000313" key="12">
    <source>
        <dbReference type="Proteomes" id="UP000230709"/>
    </source>
</evidence>
<dbReference type="GO" id="GO:0000725">
    <property type="term" value="P:recombinational repair"/>
    <property type="evidence" value="ECO:0007669"/>
    <property type="project" value="TreeGrafter"/>
</dbReference>
<evidence type="ECO:0000256" key="9">
    <source>
        <dbReference type="PROSITE-ProRule" id="PRU00560"/>
    </source>
</evidence>
<dbReference type="GO" id="GO:0016887">
    <property type="term" value="F:ATP hydrolysis activity"/>
    <property type="evidence" value="ECO:0007669"/>
    <property type="project" value="RHEA"/>
</dbReference>
<dbReference type="PANTHER" id="PTHR11070">
    <property type="entry name" value="UVRD / RECB / PCRA DNA HELICASE FAMILY MEMBER"/>
    <property type="match status" value="1"/>
</dbReference>
<dbReference type="GO" id="GO:0005524">
    <property type="term" value="F:ATP binding"/>
    <property type="evidence" value="ECO:0007669"/>
    <property type="project" value="UniProtKB-UniRule"/>
</dbReference>
<dbReference type="InterPro" id="IPR000212">
    <property type="entry name" value="DNA_helicase_UvrD/REP"/>
</dbReference>
<evidence type="ECO:0000256" key="2">
    <source>
        <dbReference type="ARBA" id="ARBA00022801"/>
    </source>
</evidence>
<keyword evidence="12" id="KW-1185">Reference proteome</keyword>
<proteinExistence type="predicted"/>
<feature type="domain" description="UvrD-like helicase ATP-binding" evidence="10">
    <location>
        <begin position="223"/>
        <end position="495"/>
    </location>
</feature>
<dbReference type="InterPro" id="IPR027417">
    <property type="entry name" value="P-loop_NTPase"/>
</dbReference>
<evidence type="ECO:0000256" key="6">
    <source>
        <dbReference type="ARBA" id="ARBA00034617"/>
    </source>
</evidence>
<dbReference type="RefSeq" id="WP_003613723.1">
    <property type="nucleotide sequence ID" value="NZ_ADVE02000001.1"/>
</dbReference>
<keyword evidence="3 9" id="KW-0347">Helicase</keyword>
<dbReference type="GO" id="GO:0043138">
    <property type="term" value="F:3'-5' DNA helicase activity"/>
    <property type="evidence" value="ECO:0007669"/>
    <property type="project" value="UniProtKB-EC"/>
</dbReference>
<reference evidence="12" key="1">
    <citation type="submission" date="2017-10" db="EMBL/GenBank/DDBJ databases">
        <title>Completed PacBio SMRT sequence of Methylosinus trichosporium OB3b reveals presence of a third large plasmid.</title>
        <authorList>
            <person name="Charles T.C."/>
            <person name="Lynch M.D.J."/>
            <person name="Heil J.R."/>
            <person name="Cheng J."/>
        </authorList>
    </citation>
    <scope>NUCLEOTIDE SEQUENCE [LARGE SCALE GENOMIC DNA]</scope>
    <source>
        <strain evidence="12">OB3b</strain>
    </source>
</reference>
<gene>
    <name evidence="11" type="ORF">CQW49_18360</name>
</gene>
<dbReference type="Pfam" id="PF13361">
    <property type="entry name" value="UvrD_C"/>
    <property type="match status" value="1"/>
</dbReference>
<dbReference type="Pfam" id="PF13245">
    <property type="entry name" value="AAA_19"/>
    <property type="match status" value="1"/>
</dbReference>
<evidence type="ECO:0000256" key="5">
    <source>
        <dbReference type="ARBA" id="ARBA00023235"/>
    </source>
</evidence>
<organism evidence="11 12">
    <name type="scientific">Methylosinus trichosporium (strain ATCC 35070 / NCIMB 11131 / UNIQEM 75 / OB3b)</name>
    <dbReference type="NCBI Taxonomy" id="595536"/>
    <lineage>
        <taxon>Bacteria</taxon>
        <taxon>Pseudomonadati</taxon>
        <taxon>Pseudomonadota</taxon>
        <taxon>Alphaproteobacteria</taxon>
        <taxon>Hyphomicrobiales</taxon>
        <taxon>Methylocystaceae</taxon>
        <taxon>Methylosinus</taxon>
    </lineage>
</organism>
<keyword evidence="4 9" id="KW-0067">ATP-binding</keyword>
<name>A0A2D2D3R9_METT3</name>
<dbReference type="PROSITE" id="PS51198">
    <property type="entry name" value="UVRD_HELICASE_ATP_BIND"/>
    <property type="match status" value="1"/>
</dbReference>
<keyword evidence="5" id="KW-0413">Isomerase</keyword>
<dbReference type="PANTHER" id="PTHR11070:SF45">
    <property type="entry name" value="DNA 3'-5' HELICASE"/>
    <property type="match status" value="1"/>
</dbReference>
<evidence type="ECO:0000259" key="10">
    <source>
        <dbReference type="PROSITE" id="PS51198"/>
    </source>
</evidence>
<accession>A0A2D2D3R9</accession>
<dbReference type="EC" id="5.6.2.4" evidence="7"/>
<evidence type="ECO:0000256" key="7">
    <source>
        <dbReference type="ARBA" id="ARBA00034808"/>
    </source>
</evidence>